<protein>
    <recommendedName>
        <fullName evidence="4">FYVE-type domain-containing protein</fullName>
    </recommendedName>
</protein>
<dbReference type="InterPro" id="IPR011011">
    <property type="entry name" value="Znf_FYVE_PHD"/>
</dbReference>
<dbReference type="Gene3D" id="3.30.40.10">
    <property type="entry name" value="Zinc/RING finger domain, C3HC4 (zinc finger)"/>
    <property type="match status" value="1"/>
</dbReference>
<feature type="region of interest" description="Disordered" evidence="1">
    <location>
        <begin position="159"/>
        <end position="181"/>
    </location>
</feature>
<comment type="caution">
    <text evidence="2">The sequence shown here is derived from an EMBL/GenBank/DDBJ whole genome shotgun (WGS) entry which is preliminary data.</text>
</comment>
<dbReference type="AlphaFoldDB" id="A0ABD2P098"/>
<organism evidence="2 3">
    <name type="scientific">Cryptolaemus montrouzieri</name>
    <dbReference type="NCBI Taxonomy" id="559131"/>
    <lineage>
        <taxon>Eukaryota</taxon>
        <taxon>Metazoa</taxon>
        <taxon>Ecdysozoa</taxon>
        <taxon>Arthropoda</taxon>
        <taxon>Hexapoda</taxon>
        <taxon>Insecta</taxon>
        <taxon>Pterygota</taxon>
        <taxon>Neoptera</taxon>
        <taxon>Endopterygota</taxon>
        <taxon>Coleoptera</taxon>
        <taxon>Polyphaga</taxon>
        <taxon>Cucujiformia</taxon>
        <taxon>Coccinelloidea</taxon>
        <taxon>Coccinellidae</taxon>
        <taxon>Scymninae</taxon>
        <taxon>Scymnini</taxon>
        <taxon>Cryptolaemus</taxon>
    </lineage>
</organism>
<name>A0ABD2P098_9CUCU</name>
<accession>A0ABD2P098</accession>
<evidence type="ECO:0000313" key="3">
    <source>
        <dbReference type="Proteomes" id="UP001516400"/>
    </source>
</evidence>
<reference evidence="2 3" key="1">
    <citation type="journal article" date="2021" name="BMC Biol.">
        <title>Horizontally acquired antibacterial genes associated with adaptive radiation of ladybird beetles.</title>
        <authorList>
            <person name="Li H.S."/>
            <person name="Tang X.F."/>
            <person name="Huang Y.H."/>
            <person name="Xu Z.Y."/>
            <person name="Chen M.L."/>
            <person name="Du X.Y."/>
            <person name="Qiu B.Y."/>
            <person name="Chen P.T."/>
            <person name="Zhang W."/>
            <person name="Slipinski A."/>
            <person name="Escalona H.E."/>
            <person name="Waterhouse R.M."/>
            <person name="Zwick A."/>
            <person name="Pang H."/>
        </authorList>
    </citation>
    <scope>NUCLEOTIDE SEQUENCE [LARGE SCALE GENOMIC DNA]</scope>
    <source>
        <strain evidence="2">SYSU2018</strain>
    </source>
</reference>
<gene>
    <name evidence="2" type="ORF">HHI36_018492</name>
</gene>
<keyword evidence="3" id="KW-1185">Reference proteome</keyword>
<dbReference type="SUPFAM" id="SSF57903">
    <property type="entry name" value="FYVE/PHD zinc finger"/>
    <property type="match status" value="1"/>
</dbReference>
<evidence type="ECO:0000256" key="1">
    <source>
        <dbReference type="SAM" id="MobiDB-lite"/>
    </source>
</evidence>
<dbReference type="InterPro" id="IPR013083">
    <property type="entry name" value="Znf_RING/FYVE/PHD"/>
</dbReference>
<sequence length="181" mass="21371">MDLFISLYNTPRCNQQLHAKSTGTSEVINCGKCEKKFIKTEYKILFCGPCKKWICEQCIFLKREQIKVIVETDSSWRCQKCLKNMRNQLSLVMKMAREVETDPENDESAIADVIEEMRKNHNALTNSMEKFRSEIQKSLQFLCDSFGEMKKLDENRREMNKANKQIQNLEESLEQLKQEKR</sequence>
<dbReference type="Proteomes" id="UP001516400">
    <property type="component" value="Unassembled WGS sequence"/>
</dbReference>
<proteinExistence type="predicted"/>
<evidence type="ECO:0000313" key="2">
    <source>
        <dbReference type="EMBL" id="KAL3284328.1"/>
    </source>
</evidence>
<evidence type="ECO:0008006" key="4">
    <source>
        <dbReference type="Google" id="ProtNLM"/>
    </source>
</evidence>
<dbReference type="EMBL" id="JABFTP020000165">
    <property type="protein sequence ID" value="KAL3284328.1"/>
    <property type="molecule type" value="Genomic_DNA"/>
</dbReference>